<name>A0A1I2LEL1_9BACI</name>
<gene>
    <name evidence="1" type="ORF">SAMN05216353_108111</name>
</gene>
<dbReference type="Proteomes" id="UP000198897">
    <property type="component" value="Unassembled WGS sequence"/>
</dbReference>
<keyword evidence="2" id="KW-1185">Reference proteome</keyword>
<accession>A0A1I2LEL1</accession>
<dbReference type="EMBL" id="FOOG01000008">
    <property type="protein sequence ID" value="SFF76978.1"/>
    <property type="molecule type" value="Genomic_DNA"/>
</dbReference>
<evidence type="ECO:0008006" key="3">
    <source>
        <dbReference type="Google" id="ProtNLM"/>
    </source>
</evidence>
<dbReference type="RefSeq" id="WP_089751351.1">
    <property type="nucleotide sequence ID" value="NZ_FOOG01000008.1"/>
</dbReference>
<sequence>MNFLSPNFFIRNIHIGTVEGASCVNLGNNAPSGFESHKKHNQGFGNVYGDGNSLKGLRSILSDSAILDMMVNSKDQEVPEWIQTMIKNEMEKEIHASP</sequence>
<reference evidence="2" key="1">
    <citation type="submission" date="2016-10" db="EMBL/GenBank/DDBJ databases">
        <authorList>
            <person name="Varghese N."/>
            <person name="Submissions S."/>
        </authorList>
    </citation>
    <scope>NUCLEOTIDE SEQUENCE [LARGE SCALE GENOMIC DNA]</scope>
    <source>
        <strain evidence="2">FP5</strain>
    </source>
</reference>
<dbReference type="AlphaFoldDB" id="A0A1I2LEL1"/>
<organism evidence="1 2">
    <name type="scientific">Halobacillus alkaliphilus</name>
    <dbReference type="NCBI Taxonomy" id="396056"/>
    <lineage>
        <taxon>Bacteria</taxon>
        <taxon>Bacillati</taxon>
        <taxon>Bacillota</taxon>
        <taxon>Bacilli</taxon>
        <taxon>Bacillales</taxon>
        <taxon>Bacillaceae</taxon>
        <taxon>Halobacillus</taxon>
    </lineage>
</organism>
<protein>
    <recommendedName>
        <fullName evidence="3">Spore germination protein gerPA/gerPF</fullName>
    </recommendedName>
</protein>
<proteinExistence type="predicted"/>
<evidence type="ECO:0000313" key="1">
    <source>
        <dbReference type="EMBL" id="SFF76978.1"/>
    </source>
</evidence>
<dbReference type="OrthoDB" id="2376915at2"/>
<evidence type="ECO:0000313" key="2">
    <source>
        <dbReference type="Proteomes" id="UP000198897"/>
    </source>
</evidence>